<dbReference type="EMBL" id="JARAKH010000026">
    <property type="protein sequence ID" value="KAK8389866.1"/>
    <property type="molecule type" value="Genomic_DNA"/>
</dbReference>
<sequence length="83" mass="9222">MSEVSACKLSPQLRRGQLETLSRRNEVNSGRVAEVIAAAGGQLRSGVEVILGDTMRRRQGRTSDEQQAQLEVLLVGWQMTRRV</sequence>
<dbReference type="AlphaFoldDB" id="A0AAW0TQW2"/>
<accession>A0AAW0TQW2</accession>
<evidence type="ECO:0000313" key="2">
    <source>
        <dbReference type="Proteomes" id="UP001487740"/>
    </source>
</evidence>
<organism evidence="1 2">
    <name type="scientific">Scylla paramamosain</name>
    <name type="common">Mud crab</name>
    <dbReference type="NCBI Taxonomy" id="85552"/>
    <lineage>
        <taxon>Eukaryota</taxon>
        <taxon>Metazoa</taxon>
        <taxon>Ecdysozoa</taxon>
        <taxon>Arthropoda</taxon>
        <taxon>Crustacea</taxon>
        <taxon>Multicrustacea</taxon>
        <taxon>Malacostraca</taxon>
        <taxon>Eumalacostraca</taxon>
        <taxon>Eucarida</taxon>
        <taxon>Decapoda</taxon>
        <taxon>Pleocyemata</taxon>
        <taxon>Brachyura</taxon>
        <taxon>Eubrachyura</taxon>
        <taxon>Portunoidea</taxon>
        <taxon>Portunidae</taxon>
        <taxon>Portuninae</taxon>
        <taxon>Scylla</taxon>
    </lineage>
</organism>
<dbReference type="Proteomes" id="UP001487740">
    <property type="component" value="Unassembled WGS sequence"/>
</dbReference>
<keyword evidence="2" id="KW-1185">Reference proteome</keyword>
<protein>
    <submittedName>
        <fullName evidence="1">Uncharacterized protein</fullName>
    </submittedName>
</protein>
<reference evidence="1 2" key="1">
    <citation type="submission" date="2023-03" db="EMBL/GenBank/DDBJ databases">
        <title>High-quality genome of Scylla paramamosain provides insights in environmental adaptation.</title>
        <authorList>
            <person name="Zhang L."/>
        </authorList>
    </citation>
    <scope>NUCLEOTIDE SEQUENCE [LARGE SCALE GENOMIC DNA]</scope>
    <source>
        <strain evidence="1">LZ_2023a</strain>
        <tissue evidence="1">Muscle</tissue>
    </source>
</reference>
<evidence type="ECO:0000313" key="1">
    <source>
        <dbReference type="EMBL" id="KAK8389866.1"/>
    </source>
</evidence>
<name>A0AAW0TQW2_SCYPA</name>
<gene>
    <name evidence="1" type="ORF">O3P69_012800</name>
</gene>
<proteinExistence type="predicted"/>
<comment type="caution">
    <text evidence="1">The sequence shown here is derived from an EMBL/GenBank/DDBJ whole genome shotgun (WGS) entry which is preliminary data.</text>
</comment>